<feature type="compositionally biased region" description="Low complexity" evidence="1">
    <location>
        <begin position="68"/>
        <end position="77"/>
    </location>
</feature>
<reference evidence="2" key="1">
    <citation type="submission" date="2017-09" db="EMBL/GenBank/DDBJ databases">
        <title>Polyketide synthases of a Diaporthe helianthi virulent isolate.</title>
        <authorList>
            <person name="Baroncelli R."/>
        </authorList>
    </citation>
    <scope>NUCLEOTIDE SEQUENCE [LARGE SCALE GENOMIC DNA]</scope>
    <source>
        <strain evidence="2">7/96</strain>
    </source>
</reference>
<dbReference type="AlphaFoldDB" id="A0A2P5I7P0"/>
<dbReference type="EMBL" id="MAVT02000179">
    <property type="protein sequence ID" value="POS78521.1"/>
    <property type="molecule type" value="Genomic_DNA"/>
</dbReference>
<gene>
    <name evidence="2" type="ORF">DHEL01_v203079</name>
</gene>
<feature type="region of interest" description="Disordered" evidence="1">
    <location>
        <begin position="1"/>
        <end position="77"/>
    </location>
</feature>
<evidence type="ECO:0000313" key="2">
    <source>
        <dbReference type="EMBL" id="POS78521.1"/>
    </source>
</evidence>
<keyword evidence="3" id="KW-1185">Reference proteome</keyword>
<feature type="compositionally biased region" description="Pro residues" evidence="1">
    <location>
        <begin position="58"/>
        <end position="67"/>
    </location>
</feature>
<protein>
    <submittedName>
        <fullName evidence="2">Uncharacterized protein</fullName>
    </submittedName>
</protein>
<dbReference type="InParanoid" id="A0A2P5I7P0"/>
<sequence>MLSCVASSHRLSPTVHRPTTVIRGTGPQEHQQAARQPRWAGTGTGAGSNIVGVHDSPQPHPLPPPPRLGLEVPLRTT</sequence>
<comment type="caution">
    <text evidence="2">The sequence shown here is derived from an EMBL/GenBank/DDBJ whole genome shotgun (WGS) entry which is preliminary data.</text>
</comment>
<name>A0A2P5I7P0_DIAHE</name>
<proteinExistence type="predicted"/>
<accession>A0A2P5I7P0</accession>
<evidence type="ECO:0000313" key="3">
    <source>
        <dbReference type="Proteomes" id="UP000094444"/>
    </source>
</evidence>
<feature type="compositionally biased region" description="Polar residues" evidence="1">
    <location>
        <begin position="1"/>
        <end position="11"/>
    </location>
</feature>
<dbReference type="Proteomes" id="UP000094444">
    <property type="component" value="Unassembled WGS sequence"/>
</dbReference>
<evidence type="ECO:0000256" key="1">
    <source>
        <dbReference type="SAM" id="MobiDB-lite"/>
    </source>
</evidence>
<organism evidence="2 3">
    <name type="scientific">Diaporthe helianthi</name>
    <dbReference type="NCBI Taxonomy" id="158607"/>
    <lineage>
        <taxon>Eukaryota</taxon>
        <taxon>Fungi</taxon>
        <taxon>Dikarya</taxon>
        <taxon>Ascomycota</taxon>
        <taxon>Pezizomycotina</taxon>
        <taxon>Sordariomycetes</taxon>
        <taxon>Sordariomycetidae</taxon>
        <taxon>Diaporthales</taxon>
        <taxon>Diaporthaceae</taxon>
        <taxon>Diaporthe</taxon>
    </lineage>
</organism>